<gene>
    <name evidence="1" type="ORF">MLD38_028492</name>
</gene>
<accession>A0ACB9N3D8</accession>
<name>A0ACB9N3D8_9MYRT</name>
<sequence>MMSTSHRKPPLLRHDQDNSPSSESCPETPPHDLLHPPLHLPTMSLAAVAVAASLLLAFLVAIIRRSRLRQRATSPGAPDLFSVHIDSLREDDRGRIDHHIWLINTIGLDRSVVASITVCEFKKGDGLIDGTECTICLGEFEEGEDLRLLPKCSHAFHVHCIDTWLRAHRNCPLCRAPIVRDMEASCGGMNLEEPRLNMGALERSLTIESGGAEGCNRGEGGFRGENEARNEKGIRPSVMEICRTSVFDNTSRFAKVKSGHHAVCSSKTSESSRNRIRRSSSDAGILSLQRSSKPTAMFLDFH</sequence>
<evidence type="ECO:0000313" key="2">
    <source>
        <dbReference type="Proteomes" id="UP001057402"/>
    </source>
</evidence>
<dbReference type="EMBL" id="CM042887">
    <property type="protein sequence ID" value="KAI4330189.1"/>
    <property type="molecule type" value="Genomic_DNA"/>
</dbReference>
<comment type="caution">
    <text evidence="1">The sequence shown here is derived from an EMBL/GenBank/DDBJ whole genome shotgun (WGS) entry which is preliminary data.</text>
</comment>
<protein>
    <submittedName>
        <fullName evidence="1">Uncharacterized protein</fullName>
    </submittedName>
</protein>
<reference evidence="2" key="1">
    <citation type="journal article" date="2023" name="Front. Plant Sci.">
        <title>Chromosomal-level genome assembly of Melastoma candidum provides insights into trichome evolution.</title>
        <authorList>
            <person name="Zhong Y."/>
            <person name="Wu W."/>
            <person name="Sun C."/>
            <person name="Zou P."/>
            <person name="Liu Y."/>
            <person name="Dai S."/>
            <person name="Zhou R."/>
        </authorList>
    </citation>
    <scope>NUCLEOTIDE SEQUENCE [LARGE SCALE GENOMIC DNA]</scope>
</reference>
<organism evidence="1 2">
    <name type="scientific">Melastoma candidum</name>
    <dbReference type="NCBI Taxonomy" id="119954"/>
    <lineage>
        <taxon>Eukaryota</taxon>
        <taxon>Viridiplantae</taxon>
        <taxon>Streptophyta</taxon>
        <taxon>Embryophyta</taxon>
        <taxon>Tracheophyta</taxon>
        <taxon>Spermatophyta</taxon>
        <taxon>Magnoliopsida</taxon>
        <taxon>eudicotyledons</taxon>
        <taxon>Gunneridae</taxon>
        <taxon>Pentapetalae</taxon>
        <taxon>rosids</taxon>
        <taxon>malvids</taxon>
        <taxon>Myrtales</taxon>
        <taxon>Melastomataceae</taxon>
        <taxon>Melastomatoideae</taxon>
        <taxon>Melastomateae</taxon>
        <taxon>Melastoma</taxon>
    </lineage>
</organism>
<evidence type="ECO:0000313" key="1">
    <source>
        <dbReference type="EMBL" id="KAI4330189.1"/>
    </source>
</evidence>
<proteinExistence type="predicted"/>
<dbReference type="Proteomes" id="UP001057402">
    <property type="component" value="Chromosome 8"/>
</dbReference>
<keyword evidence="2" id="KW-1185">Reference proteome</keyword>